<keyword evidence="2" id="KW-1185">Reference proteome</keyword>
<proteinExistence type="predicted"/>
<dbReference type="Proteomes" id="UP000057737">
    <property type="component" value="Unassembled WGS sequence"/>
</dbReference>
<gene>
    <name evidence="1" type="ORF">AS156_25110</name>
</gene>
<sequence>MLQQRDLGGEERIFVRLIHPDRAAQHDQEIGIPDRAISEVADRCIAERHAPARAFHDRGEQPQILERHMANGNGGAA</sequence>
<organism evidence="1 2">
    <name type="scientific">Bradyrhizobium macuxiense</name>
    <dbReference type="NCBI Taxonomy" id="1755647"/>
    <lineage>
        <taxon>Bacteria</taxon>
        <taxon>Pseudomonadati</taxon>
        <taxon>Pseudomonadota</taxon>
        <taxon>Alphaproteobacteria</taxon>
        <taxon>Hyphomicrobiales</taxon>
        <taxon>Nitrobacteraceae</taxon>
        <taxon>Bradyrhizobium</taxon>
    </lineage>
</organism>
<evidence type="ECO:0000313" key="1">
    <source>
        <dbReference type="EMBL" id="KWV43593.1"/>
    </source>
</evidence>
<comment type="caution">
    <text evidence="1">The sequence shown here is derived from an EMBL/GenBank/DDBJ whole genome shotgun (WGS) entry which is preliminary data.</text>
</comment>
<dbReference type="AlphaFoldDB" id="A0A109J7B3"/>
<accession>A0A109J7B3</accession>
<dbReference type="EMBL" id="LNCU01000132">
    <property type="protein sequence ID" value="KWV43593.1"/>
    <property type="molecule type" value="Genomic_DNA"/>
</dbReference>
<protein>
    <submittedName>
        <fullName evidence="1">Uncharacterized protein</fullName>
    </submittedName>
</protein>
<reference evidence="1 2" key="1">
    <citation type="submission" date="2015-11" db="EMBL/GenBank/DDBJ databases">
        <title>Draft Genome Sequence of the Strain BR 10303 (Bradyrhizobium sp.) isolated from nodules of Centrolobium paraense.</title>
        <authorList>
            <person name="Zelli J.E."/>
            <person name="Simoes-Araujo J.L."/>
            <person name="Barauna A.C."/>
            <person name="Silva K."/>
        </authorList>
    </citation>
    <scope>NUCLEOTIDE SEQUENCE [LARGE SCALE GENOMIC DNA]</scope>
    <source>
        <strain evidence="1 2">BR 10303</strain>
    </source>
</reference>
<evidence type="ECO:0000313" key="2">
    <source>
        <dbReference type="Proteomes" id="UP000057737"/>
    </source>
</evidence>
<dbReference type="RefSeq" id="WP_245313279.1">
    <property type="nucleotide sequence ID" value="NZ_LNCU01000132.1"/>
</dbReference>
<name>A0A109J7B3_9BRAD</name>